<reference evidence="6" key="1">
    <citation type="submission" date="2024-06" db="EMBL/GenBank/DDBJ databases">
        <title>Multi-omics analyses provide insights into the biosynthesis of the anticancer antibiotic pleurotin in Hohenbuehelia grisea.</title>
        <authorList>
            <person name="Weaver J.A."/>
            <person name="Alberti F."/>
        </authorList>
    </citation>
    <scope>NUCLEOTIDE SEQUENCE [LARGE SCALE GENOMIC DNA]</scope>
    <source>
        <strain evidence="6">T-177</strain>
    </source>
</reference>
<dbReference type="EMBL" id="JASNQZ010000008">
    <property type="protein sequence ID" value="KAL0954233.1"/>
    <property type="molecule type" value="Genomic_DNA"/>
</dbReference>
<proteinExistence type="predicted"/>
<dbReference type="Proteomes" id="UP001556367">
    <property type="component" value="Unassembled WGS sequence"/>
</dbReference>
<keyword evidence="6" id="KW-1185">Reference proteome</keyword>
<keyword evidence="3" id="KW-0560">Oxidoreductase</keyword>
<organism evidence="5 6">
    <name type="scientific">Hohenbuehelia grisea</name>
    <dbReference type="NCBI Taxonomy" id="104357"/>
    <lineage>
        <taxon>Eukaryota</taxon>
        <taxon>Fungi</taxon>
        <taxon>Dikarya</taxon>
        <taxon>Basidiomycota</taxon>
        <taxon>Agaricomycotina</taxon>
        <taxon>Agaricomycetes</taxon>
        <taxon>Agaricomycetidae</taxon>
        <taxon>Agaricales</taxon>
        <taxon>Pleurotineae</taxon>
        <taxon>Pleurotaceae</taxon>
        <taxon>Hohenbuehelia</taxon>
    </lineage>
</organism>
<dbReference type="InterPro" id="IPR036188">
    <property type="entry name" value="FAD/NAD-bd_sf"/>
</dbReference>
<keyword evidence="2" id="KW-0274">FAD</keyword>
<comment type="caution">
    <text evidence="5">The sequence shown here is derived from an EMBL/GenBank/DDBJ whole genome shotgun (WGS) entry which is preliminary data.</text>
</comment>
<dbReference type="SUPFAM" id="SSF51905">
    <property type="entry name" value="FAD/NAD(P)-binding domain"/>
    <property type="match status" value="1"/>
</dbReference>
<evidence type="ECO:0000256" key="3">
    <source>
        <dbReference type="ARBA" id="ARBA00023002"/>
    </source>
</evidence>
<keyword evidence="1" id="KW-0285">Flavoprotein</keyword>
<dbReference type="InterPro" id="IPR051104">
    <property type="entry name" value="FAD_monoxygenase"/>
</dbReference>
<dbReference type="PANTHER" id="PTHR46720:SF3">
    <property type="entry name" value="FAD-BINDING DOMAIN-CONTAINING PROTEIN-RELATED"/>
    <property type="match status" value="1"/>
</dbReference>
<dbReference type="PANTHER" id="PTHR46720">
    <property type="entry name" value="HYDROXYLASE, PUTATIVE (AFU_ORTHOLOGUE AFUA_3G01460)-RELATED"/>
    <property type="match status" value="1"/>
</dbReference>
<dbReference type="Pfam" id="PF01494">
    <property type="entry name" value="FAD_binding_3"/>
    <property type="match status" value="2"/>
</dbReference>
<dbReference type="Gene3D" id="3.50.50.60">
    <property type="entry name" value="FAD/NAD(P)-binding domain"/>
    <property type="match status" value="1"/>
</dbReference>
<evidence type="ECO:0000256" key="2">
    <source>
        <dbReference type="ARBA" id="ARBA00022827"/>
    </source>
</evidence>
<feature type="domain" description="FAD-binding" evidence="4">
    <location>
        <begin position="6"/>
        <end position="196"/>
    </location>
</feature>
<dbReference type="InterPro" id="IPR002938">
    <property type="entry name" value="FAD-bd"/>
</dbReference>
<evidence type="ECO:0000313" key="6">
    <source>
        <dbReference type="Proteomes" id="UP001556367"/>
    </source>
</evidence>
<protein>
    <recommendedName>
        <fullName evidence="4">FAD-binding domain-containing protein</fullName>
    </recommendedName>
</protein>
<evidence type="ECO:0000256" key="1">
    <source>
        <dbReference type="ARBA" id="ARBA00022630"/>
    </source>
</evidence>
<evidence type="ECO:0000313" key="5">
    <source>
        <dbReference type="EMBL" id="KAL0954233.1"/>
    </source>
</evidence>
<name>A0ABR3JFV0_9AGAR</name>
<feature type="domain" description="FAD-binding" evidence="4">
    <location>
        <begin position="308"/>
        <end position="390"/>
    </location>
</feature>
<accession>A0ABR3JFV0</accession>
<dbReference type="SUPFAM" id="SSF54373">
    <property type="entry name" value="FAD-linked reductases, C-terminal domain"/>
    <property type="match status" value="1"/>
</dbReference>
<evidence type="ECO:0000259" key="4">
    <source>
        <dbReference type="Pfam" id="PF01494"/>
    </source>
</evidence>
<gene>
    <name evidence="5" type="ORF">HGRIS_005361</name>
</gene>
<sequence>MSTKKLKVAICGGGIGGLTCAVMLSRCADIDVEIYEAAAEFTEVGAGIGVWPRVWRILEKLGLAEDFARVTAVKPTYDKSDAFIFRKADQPQGVDFYQLVTQGSFLRYHRPDVLQVLVSHVGPSCRIHYSTRLQSYTRTLSGTVELTFADGSTSSCDVLIGSDGIKSAVRRSMVSDWAARAKAEGKTREAEVLMEKIEPRWTGIVAYRALIPTERLAAYKDAHPEEHVRVPQQNSIPIMYMGQNVNVVVYPISSGRLINIGAFHAREELAGTQFPGPSVTNVETEELLEIHKDWEDELKAILRCVEKPSRWAIHASKPLPTWVSENVALLGDAAHAMSPQQASGAGQAIEDAYILCTLLAHPLTTRTTTSRALRIYDTIRRPIAEEIAERALLNGRLFGLQLPEHEDLAYTFNARSSMSSNDPRVYERFHADRHPERLGEVGEAIKANWRWAWATSAEAPLREAVRRLEAEAGVVSERAMM</sequence>
<dbReference type="PRINTS" id="PR00420">
    <property type="entry name" value="RNGMNOXGNASE"/>
</dbReference>